<dbReference type="EMBL" id="VSRR010059593">
    <property type="protein sequence ID" value="MPC82374.1"/>
    <property type="molecule type" value="Genomic_DNA"/>
</dbReference>
<name>A0A5B7IQ86_PORTR</name>
<sequence>MCPASLWQLWAGVLHGNGSGRGLSQGYRDAPTTPTASRYALPTYLRRPDTNLPPTLYSGDRYTQILPDTMVNASQSPLCVSAADVTL</sequence>
<protein>
    <submittedName>
        <fullName evidence="1">Uncharacterized protein</fullName>
    </submittedName>
</protein>
<proteinExistence type="predicted"/>
<dbReference type="Proteomes" id="UP000324222">
    <property type="component" value="Unassembled WGS sequence"/>
</dbReference>
<accession>A0A5B7IQ86</accession>
<gene>
    <name evidence="1" type="ORF">E2C01_077037</name>
</gene>
<comment type="caution">
    <text evidence="1">The sequence shown here is derived from an EMBL/GenBank/DDBJ whole genome shotgun (WGS) entry which is preliminary data.</text>
</comment>
<dbReference type="AlphaFoldDB" id="A0A5B7IQ86"/>
<keyword evidence="2" id="KW-1185">Reference proteome</keyword>
<evidence type="ECO:0000313" key="2">
    <source>
        <dbReference type="Proteomes" id="UP000324222"/>
    </source>
</evidence>
<organism evidence="1 2">
    <name type="scientific">Portunus trituberculatus</name>
    <name type="common">Swimming crab</name>
    <name type="synonym">Neptunus trituberculatus</name>
    <dbReference type="NCBI Taxonomy" id="210409"/>
    <lineage>
        <taxon>Eukaryota</taxon>
        <taxon>Metazoa</taxon>
        <taxon>Ecdysozoa</taxon>
        <taxon>Arthropoda</taxon>
        <taxon>Crustacea</taxon>
        <taxon>Multicrustacea</taxon>
        <taxon>Malacostraca</taxon>
        <taxon>Eumalacostraca</taxon>
        <taxon>Eucarida</taxon>
        <taxon>Decapoda</taxon>
        <taxon>Pleocyemata</taxon>
        <taxon>Brachyura</taxon>
        <taxon>Eubrachyura</taxon>
        <taxon>Portunoidea</taxon>
        <taxon>Portunidae</taxon>
        <taxon>Portuninae</taxon>
        <taxon>Portunus</taxon>
    </lineage>
</organism>
<evidence type="ECO:0000313" key="1">
    <source>
        <dbReference type="EMBL" id="MPC82374.1"/>
    </source>
</evidence>
<reference evidence="1 2" key="1">
    <citation type="submission" date="2019-05" db="EMBL/GenBank/DDBJ databases">
        <title>Another draft genome of Portunus trituberculatus and its Hox gene families provides insights of decapod evolution.</title>
        <authorList>
            <person name="Jeong J.-H."/>
            <person name="Song I."/>
            <person name="Kim S."/>
            <person name="Choi T."/>
            <person name="Kim D."/>
            <person name="Ryu S."/>
            <person name="Kim W."/>
        </authorList>
    </citation>
    <scope>NUCLEOTIDE SEQUENCE [LARGE SCALE GENOMIC DNA]</scope>
    <source>
        <tissue evidence="1">Muscle</tissue>
    </source>
</reference>